<dbReference type="InterPro" id="IPR050905">
    <property type="entry name" value="Plant_NBS-LRR"/>
</dbReference>
<keyword evidence="7" id="KW-1185">Reference proteome</keyword>
<dbReference type="Proteomes" id="UP000290289">
    <property type="component" value="Chromosome 5"/>
</dbReference>
<evidence type="ECO:0000256" key="4">
    <source>
        <dbReference type="SAM" id="Coils"/>
    </source>
</evidence>
<dbReference type="AlphaFoldDB" id="A0A498K132"/>
<dbReference type="GO" id="GO:0043531">
    <property type="term" value="F:ADP binding"/>
    <property type="evidence" value="ECO:0007669"/>
    <property type="project" value="InterPro"/>
</dbReference>
<dbReference type="InterPro" id="IPR027417">
    <property type="entry name" value="P-loop_NTPase"/>
</dbReference>
<keyword evidence="4" id="KW-0175">Coiled coil</keyword>
<dbReference type="OrthoDB" id="1691503at2759"/>
<evidence type="ECO:0000256" key="2">
    <source>
        <dbReference type="ARBA" id="ARBA00022821"/>
    </source>
</evidence>
<dbReference type="InterPro" id="IPR042197">
    <property type="entry name" value="Apaf_helical"/>
</dbReference>
<comment type="caution">
    <text evidence="6">The sequence shown here is derived from an EMBL/GenBank/DDBJ whole genome shotgun (WGS) entry which is preliminary data.</text>
</comment>
<name>A0A498K132_MALDO</name>
<reference evidence="6 7" key="1">
    <citation type="submission" date="2018-10" db="EMBL/GenBank/DDBJ databases">
        <title>A high-quality apple genome assembly.</title>
        <authorList>
            <person name="Hu J."/>
        </authorList>
    </citation>
    <scope>NUCLEOTIDE SEQUENCE [LARGE SCALE GENOMIC DNA]</scope>
    <source>
        <strain evidence="7">cv. HFTH1</strain>
        <tissue evidence="6">Young leaf</tissue>
    </source>
</reference>
<organism evidence="6 7">
    <name type="scientific">Malus domestica</name>
    <name type="common">Apple</name>
    <name type="synonym">Pyrus malus</name>
    <dbReference type="NCBI Taxonomy" id="3750"/>
    <lineage>
        <taxon>Eukaryota</taxon>
        <taxon>Viridiplantae</taxon>
        <taxon>Streptophyta</taxon>
        <taxon>Embryophyta</taxon>
        <taxon>Tracheophyta</taxon>
        <taxon>Spermatophyta</taxon>
        <taxon>Magnoliopsida</taxon>
        <taxon>eudicotyledons</taxon>
        <taxon>Gunneridae</taxon>
        <taxon>Pentapetalae</taxon>
        <taxon>rosids</taxon>
        <taxon>fabids</taxon>
        <taxon>Rosales</taxon>
        <taxon>Rosaceae</taxon>
        <taxon>Amygdaloideae</taxon>
        <taxon>Maleae</taxon>
        <taxon>Malus</taxon>
    </lineage>
</organism>
<dbReference type="SUPFAM" id="SSF52540">
    <property type="entry name" value="P-loop containing nucleoside triphosphate hydrolases"/>
    <property type="match status" value="1"/>
</dbReference>
<dbReference type="GO" id="GO:0006952">
    <property type="term" value="P:defense response"/>
    <property type="evidence" value="ECO:0007669"/>
    <property type="project" value="UniProtKB-KW"/>
</dbReference>
<gene>
    <name evidence="6" type="ORF">DVH24_030504</name>
</gene>
<dbReference type="Gene3D" id="3.40.50.300">
    <property type="entry name" value="P-loop containing nucleotide triphosphate hydrolases"/>
    <property type="match status" value="1"/>
</dbReference>
<evidence type="ECO:0000256" key="3">
    <source>
        <dbReference type="ARBA" id="ARBA00022840"/>
    </source>
</evidence>
<evidence type="ECO:0000256" key="1">
    <source>
        <dbReference type="ARBA" id="ARBA00022741"/>
    </source>
</evidence>
<dbReference type="GO" id="GO:0005524">
    <property type="term" value="F:ATP binding"/>
    <property type="evidence" value="ECO:0007669"/>
    <property type="project" value="UniProtKB-KW"/>
</dbReference>
<keyword evidence="2" id="KW-0611">Plant defense</keyword>
<dbReference type="Pfam" id="PF00931">
    <property type="entry name" value="NB-ARC"/>
    <property type="match status" value="1"/>
</dbReference>
<dbReference type="SMR" id="A0A498K132"/>
<evidence type="ECO:0000313" key="7">
    <source>
        <dbReference type="Proteomes" id="UP000290289"/>
    </source>
</evidence>
<keyword evidence="1" id="KW-0547">Nucleotide-binding</keyword>
<dbReference type="PANTHER" id="PTHR33463:SF186">
    <property type="entry name" value="NB-ARC DOMAIN-CONTAINING PROTEIN"/>
    <property type="match status" value="1"/>
</dbReference>
<protein>
    <recommendedName>
        <fullName evidence="5">NB-ARC domain-containing protein</fullName>
    </recommendedName>
</protein>
<dbReference type="EMBL" id="RDQH01000331">
    <property type="protein sequence ID" value="RXI00014.1"/>
    <property type="molecule type" value="Genomic_DNA"/>
</dbReference>
<dbReference type="InterPro" id="IPR002182">
    <property type="entry name" value="NB-ARC"/>
</dbReference>
<evidence type="ECO:0000259" key="5">
    <source>
        <dbReference type="Pfam" id="PF00931"/>
    </source>
</evidence>
<dbReference type="Gene3D" id="1.10.8.430">
    <property type="entry name" value="Helical domain of apoptotic protease-activating factors"/>
    <property type="match status" value="1"/>
</dbReference>
<sequence>MAFGKRGFEKLEHERKRLENEETDVKKVLAANAYRIEWLSECMDWLRKVDEERHKIENLEKRYKERERTRTINQGQSCGLLQSSWCLDLKIRMKIKRIANLRKQIKLDTIRNQSAPALPDRFIKRGALKIDDFPSLNNYFDVLFLKLLVKDGRDKCARVCIWGPSGVGKTTVLENVHDRFCELTNTDQPFDVIFWVTMTEEKGVGDIQHILEKQLGLQADELMSNYERAEIIAKELENKSYLLFIDQVSSEIDLVRIGIRKGQHRMVVLGRSGCYYDDEIGERGESWKQEDIKIEGMCEDDALKMFRKIVNSNKDVMKNEEIKRIATLIVRECGGIPQSIKTVAFNLEKESDPAVWWAALSRFANS</sequence>
<accession>A0A498K132</accession>
<dbReference type="PRINTS" id="PR00364">
    <property type="entry name" value="DISEASERSIST"/>
</dbReference>
<dbReference type="PANTHER" id="PTHR33463">
    <property type="entry name" value="NB-ARC DOMAIN-CONTAINING PROTEIN-RELATED"/>
    <property type="match status" value="1"/>
</dbReference>
<feature type="domain" description="NB-ARC" evidence="5">
    <location>
        <begin position="148"/>
        <end position="314"/>
    </location>
</feature>
<proteinExistence type="predicted"/>
<evidence type="ECO:0000313" key="6">
    <source>
        <dbReference type="EMBL" id="RXI00014.1"/>
    </source>
</evidence>
<keyword evidence="3" id="KW-0067">ATP-binding</keyword>
<feature type="coiled-coil region" evidence="4">
    <location>
        <begin position="1"/>
        <end position="69"/>
    </location>
</feature>
<dbReference type="STRING" id="3750.A0A498K132"/>